<dbReference type="Pfam" id="PF13460">
    <property type="entry name" value="NAD_binding_10"/>
    <property type="match status" value="1"/>
</dbReference>
<dbReference type="AlphaFoldDB" id="A0A939PHQ8"/>
<dbReference type="RefSeq" id="WP_208257299.1">
    <property type="nucleotide sequence ID" value="NZ_JAGEOJ010000008.1"/>
</dbReference>
<gene>
    <name evidence="2" type="ORF">J4573_20045</name>
</gene>
<dbReference type="PANTHER" id="PTHR47129:SF1">
    <property type="entry name" value="NMRA-LIKE DOMAIN-CONTAINING PROTEIN"/>
    <property type="match status" value="1"/>
</dbReference>
<dbReference type="Proteomes" id="UP000669179">
    <property type="component" value="Unassembled WGS sequence"/>
</dbReference>
<protein>
    <submittedName>
        <fullName evidence="2">NAD(P)H-binding protein</fullName>
    </submittedName>
</protein>
<sequence length="294" mass="30291">MIAVCGASGNLGGRTLRHLLDRVDADRVLALSRTPGRVTAPVAARAADFGDPAGLVRAFEGVERLLLISVDAVTGRVPLHANAVEAAAQAGVEHVVYTSTVRAGDPGNPSGVAHDHRETERLLAGSGLRFTSLRFNVWPEMLTYLGVAQRVVASGELPSNSGAGGVGYIGRDDSAAVAAAVLAEGGSEGQFLEVTGPAAVTDAELADVLADATGRPVRHRPATDAEMPSLLIAQGMPAPLAEAWTGAGIVRRNGWFDVVTHAAERLTGRRPASLSDLLVQDRPALLAPAGSGSR</sequence>
<dbReference type="Gene3D" id="3.90.25.10">
    <property type="entry name" value="UDP-galactose 4-epimerase, domain 1"/>
    <property type="match status" value="1"/>
</dbReference>
<keyword evidence="3" id="KW-1185">Reference proteome</keyword>
<dbReference type="InterPro" id="IPR052718">
    <property type="entry name" value="NmrA-type_oxidoreductase"/>
</dbReference>
<evidence type="ECO:0000259" key="1">
    <source>
        <dbReference type="Pfam" id="PF13460"/>
    </source>
</evidence>
<proteinExistence type="predicted"/>
<evidence type="ECO:0000313" key="2">
    <source>
        <dbReference type="EMBL" id="MBO2449404.1"/>
    </source>
</evidence>
<evidence type="ECO:0000313" key="3">
    <source>
        <dbReference type="Proteomes" id="UP000669179"/>
    </source>
</evidence>
<organism evidence="2 3">
    <name type="scientific">Actinomadura barringtoniae</name>
    <dbReference type="NCBI Taxonomy" id="1427535"/>
    <lineage>
        <taxon>Bacteria</taxon>
        <taxon>Bacillati</taxon>
        <taxon>Actinomycetota</taxon>
        <taxon>Actinomycetes</taxon>
        <taxon>Streptosporangiales</taxon>
        <taxon>Thermomonosporaceae</taxon>
        <taxon>Actinomadura</taxon>
    </lineage>
</organism>
<feature type="domain" description="NAD(P)-binding" evidence="1">
    <location>
        <begin position="6"/>
        <end position="183"/>
    </location>
</feature>
<comment type="caution">
    <text evidence="2">The sequence shown here is derived from an EMBL/GenBank/DDBJ whole genome shotgun (WGS) entry which is preliminary data.</text>
</comment>
<dbReference type="InterPro" id="IPR016040">
    <property type="entry name" value="NAD(P)-bd_dom"/>
</dbReference>
<accession>A0A939PHQ8</accession>
<dbReference type="PANTHER" id="PTHR47129">
    <property type="entry name" value="QUINONE OXIDOREDUCTASE 2"/>
    <property type="match status" value="1"/>
</dbReference>
<dbReference type="SUPFAM" id="SSF51735">
    <property type="entry name" value="NAD(P)-binding Rossmann-fold domains"/>
    <property type="match status" value="1"/>
</dbReference>
<reference evidence="2" key="1">
    <citation type="submission" date="2021-03" db="EMBL/GenBank/DDBJ databases">
        <authorList>
            <person name="Kanchanasin P."/>
            <person name="Saeng-In P."/>
            <person name="Phongsopitanun W."/>
            <person name="Yuki M."/>
            <person name="Kudo T."/>
            <person name="Ohkuma M."/>
            <person name="Tanasupawat S."/>
        </authorList>
    </citation>
    <scope>NUCLEOTIDE SEQUENCE</scope>
    <source>
        <strain evidence="2">GKU 128</strain>
    </source>
</reference>
<name>A0A939PHQ8_9ACTN</name>
<dbReference type="InterPro" id="IPR036291">
    <property type="entry name" value="NAD(P)-bd_dom_sf"/>
</dbReference>
<dbReference type="EMBL" id="JAGEOJ010000008">
    <property type="protein sequence ID" value="MBO2449404.1"/>
    <property type="molecule type" value="Genomic_DNA"/>
</dbReference>
<dbReference type="Gene3D" id="3.40.50.720">
    <property type="entry name" value="NAD(P)-binding Rossmann-like Domain"/>
    <property type="match status" value="1"/>
</dbReference>